<evidence type="ECO:0000313" key="1">
    <source>
        <dbReference type="EMBL" id="GAG29973.1"/>
    </source>
</evidence>
<name>X0WZZ9_9ZZZZ</name>
<comment type="caution">
    <text evidence="1">The sequence shown here is derived from an EMBL/GenBank/DDBJ whole genome shotgun (WGS) entry which is preliminary data.</text>
</comment>
<accession>X0WZZ9</accession>
<dbReference type="EMBL" id="BARS01042536">
    <property type="protein sequence ID" value="GAG29973.1"/>
    <property type="molecule type" value="Genomic_DNA"/>
</dbReference>
<sequence>MDEIYVIGEFHGNEEMSTQGRLGDIRGRPNKDDLNEVHQRIEKILERL</sequence>
<organism evidence="1">
    <name type="scientific">marine sediment metagenome</name>
    <dbReference type="NCBI Taxonomy" id="412755"/>
    <lineage>
        <taxon>unclassified sequences</taxon>
        <taxon>metagenomes</taxon>
        <taxon>ecological metagenomes</taxon>
    </lineage>
</organism>
<gene>
    <name evidence="1" type="ORF">S01H1_64521</name>
</gene>
<reference evidence="1" key="1">
    <citation type="journal article" date="2014" name="Front. Microbiol.">
        <title>High frequency of phylogenetically diverse reductive dehalogenase-homologous genes in deep subseafloor sedimentary metagenomes.</title>
        <authorList>
            <person name="Kawai M."/>
            <person name="Futagami T."/>
            <person name="Toyoda A."/>
            <person name="Takaki Y."/>
            <person name="Nishi S."/>
            <person name="Hori S."/>
            <person name="Arai W."/>
            <person name="Tsubouchi T."/>
            <person name="Morono Y."/>
            <person name="Uchiyama I."/>
            <person name="Ito T."/>
            <person name="Fujiyama A."/>
            <person name="Inagaki F."/>
            <person name="Takami H."/>
        </authorList>
    </citation>
    <scope>NUCLEOTIDE SEQUENCE</scope>
    <source>
        <strain evidence="1">Expedition CK06-06</strain>
    </source>
</reference>
<dbReference type="AlphaFoldDB" id="X0WZZ9"/>
<proteinExistence type="predicted"/>
<protein>
    <submittedName>
        <fullName evidence="1">Uncharacterized protein</fullName>
    </submittedName>
</protein>